<dbReference type="OrthoDB" id="211588at2"/>
<dbReference type="PANTHER" id="PTHR33321">
    <property type="match status" value="1"/>
</dbReference>
<accession>A0A4Q1JW67</accession>
<dbReference type="InterPro" id="IPR007541">
    <property type="entry name" value="Uncharacterised_BSP"/>
</dbReference>
<dbReference type="PROSITE" id="PS51257">
    <property type="entry name" value="PROKAR_LIPOPROTEIN"/>
    <property type="match status" value="1"/>
</dbReference>
<dbReference type="Proteomes" id="UP000289784">
    <property type="component" value="Unassembled WGS sequence"/>
</dbReference>
<evidence type="ECO:0000256" key="1">
    <source>
        <dbReference type="SAM" id="SignalP"/>
    </source>
</evidence>
<reference evidence="2 3" key="1">
    <citation type="submission" date="2019-01" db="EMBL/GenBank/DDBJ databases">
        <title>Pseudoxanthomonas composti sp. nov., isolated from compost.</title>
        <authorList>
            <person name="Yang G."/>
        </authorList>
    </citation>
    <scope>NUCLEOTIDE SEQUENCE [LARGE SCALE GENOMIC DNA]</scope>
    <source>
        <strain evidence="2 3">GSS15</strain>
    </source>
</reference>
<organism evidence="2 3">
    <name type="scientific">Pseudoxanthomonas composti</name>
    <dbReference type="NCBI Taxonomy" id="2137479"/>
    <lineage>
        <taxon>Bacteria</taxon>
        <taxon>Pseudomonadati</taxon>
        <taxon>Pseudomonadota</taxon>
        <taxon>Gammaproteobacteria</taxon>
        <taxon>Lysobacterales</taxon>
        <taxon>Lysobacteraceae</taxon>
        <taxon>Pseudoxanthomonas</taxon>
    </lineage>
</organism>
<keyword evidence="1" id="KW-0732">Signal</keyword>
<gene>
    <name evidence="2" type="ORF">EPA99_07860</name>
</gene>
<feature type="signal peptide" evidence="1">
    <location>
        <begin position="1"/>
        <end position="23"/>
    </location>
</feature>
<protein>
    <submittedName>
        <fullName evidence="2">Basic Secretory protein</fullName>
    </submittedName>
</protein>
<dbReference type="RefSeq" id="WP_129470655.1">
    <property type="nucleotide sequence ID" value="NZ_SAWZ01000003.1"/>
</dbReference>
<dbReference type="AlphaFoldDB" id="A0A4Q1JW67"/>
<proteinExistence type="predicted"/>
<comment type="caution">
    <text evidence="2">The sequence shown here is derived from an EMBL/GenBank/DDBJ whole genome shotgun (WGS) entry which is preliminary data.</text>
</comment>
<evidence type="ECO:0000313" key="3">
    <source>
        <dbReference type="Proteomes" id="UP000289784"/>
    </source>
</evidence>
<name>A0A4Q1JW67_9GAMM</name>
<sequence length="235" mass="25834">MPARSLLSAALLSCALLAGSACATEVTREQDGMRVTYRDASDALDAAMRERILETFFHAYVAERRDFNPAAPTQAIITIDPAYDGIAYVSSDDWAKMTINPGWLVKHPADTDLVTHEAMHIVQGYPDYGNDKAPTWLVEGIADYARDKYGMNNAAGDWKLPTEVKDKQNYDTGYRVSGAFLKWVESQHAGLIKQLDGALRSGRYSNALWTRSTGRDLPALWKAYVAARGGSKPAA</sequence>
<dbReference type="PANTHER" id="PTHR33321:SF12">
    <property type="entry name" value="PLANT BASIC SECRETORY PROTEIN (BSP) FAMILY PROTEIN"/>
    <property type="match status" value="1"/>
</dbReference>
<dbReference type="Pfam" id="PF04450">
    <property type="entry name" value="BSP"/>
    <property type="match status" value="1"/>
</dbReference>
<feature type="chain" id="PRO_5020469171" evidence="1">
    <location>
        <begin position="24"/>
        <end position="235"/>
    </location>
</feature>
<keyword evidence="3" id="KW-1185">Reference proteome</keyword>
<evidence type="ECO:0000313" key="2">
    <source>
        <dbReference type="EMBL" id="RXR06548.1"/>
    </source>
</evidence>
<dbReference type="EMBL" id="SAWZ01000003">
    <property type="protein sequence ID" value="RXR06548.1"/>
    <property type="molecule type" value="Genomic_DNA"/>
</dbReference>